<dbReference type="EMBL" id="CAAALY010025443">
    <property type="protein sequence ID" value="VEL15678.1"/>
    <property type="molecule type" value="Genomic_DNA"/>
</dbReference>
<organism evidence="4 5">
    <name type="scientific">Protopolystoma xenopodis</name>
    <dbReference type="NCBI Taxonomy" id="117903"/>
    <lineage>
        <taxon>Eukaryota</taxon>
        <taxon>Metazoa</taxon>
        <taxon>Spiralia</taxon>
        <taxon>Lophotrochozoa</taxon>
        <taxon>Platyhelminthes</taxon>
        <taxon>Monogenea</taxon>
        <taxon>Polyopisthocotylea</taxon>
        <taxon>Polystomatidea</taxon>
        <taxon>Polystomatidae</taxon>
        <taxon>Protopolystoma</taxon>
    </lineage>
</organism>
<reference evidence="4" key="1">
    <citation type="submission" date="2018-11" db="EMBL/GenBank/DDBJ databases">
        <authorList>
            <consortium name="Pathogen Informatics"/>
        </authorList>
    </citation>
    <scope>NUCLEOTIDE SEQUENCE</scope>
</reference>
<dbReference type="InterPro" id="IPR035969">
    <property type="entry name" value="Rab-GAP_TBC_sf"/>
</dbReference>
<keyword evidence="5" id="KW-1185">Reference proteome</keyword>
<evidence type="ECO:0000313" key="4">
    <source>
        <dbReference type="EMBL" id="VEL15678.1"/>
    </source>
</evidence>
<evidence type="ECO:0000256" key="1">
    <source>
        <dbReference type="ARBA" id="ARBA00022468"/>
    </source>
</evidence>
<dbReference type="Proteomes" id="UP000784294">
    <property type="component" value="Unassembled WGS sequence"/>
</dbReference>
<proteinExistence type="predicted"/>
<dbReference type="AlphaFoldDB" id="A0A3S4ZN59"/>
<dbReference type="GO" id="GO:0005096">
    <property type="term" value="F:GTPase activator activity"/>
    <property type="evidence" value="ECO:0007669"/>
    <property type="project" value="UniProtKB-KW"/>
</dbReference>
<dbReference type="Gene3D" id="1.10.472.80">
    <property type="entry name" value="Ypt/Rab-GAP domain of gyp1p, domain 3"/>
    <property type="match status" value="1"/>
</dbReference>
<feature type="region of interest" description="Disordered" evidence="2">
    <location>
        <begin position="109"/>
        <end position="137"/>
    </location>
</feature>
<dbReference type="SUPFAM" id="SSF47923">
    <property type="entry name" value="Ypt/Rab-GAP domain of gyp1p"/>
    <property type="match status" value="1"/>
</dbReference>
<dbReference type="OrthoDB" id="10264062at2759"/>
<feature type="domain" description="Rab-GAP TBC" evidence="3">
    <location>
        <begin position="1"/>
        <end position="99"/>
    </location>
</feature>
<dbReference type="GO" id="GO:1901096">
    <property type="term" value="P:regulation of autophagosome maturation"/>
    <property type="evidence" value="ECO:0007669"/>
    <property type="project" value="TreeGrafter"/>
</dbReference>
<comment type="caution">
    <text evidence="4">The sequence shown here is derived from an EMBL/GenBank/DDBJ whole genome shotgun (WGS) entry which is preliminary data.</text>
</comment>
<gene>
    <name evidence="4" type="ORF">PXEA_LOCUS9118</name>
</gene>
<sequence>MASALLYVQQDEAAAYVCFCALMSRLGASFVDHDQLRLISQMQHLHDLVVYMDPGLASHLRRNNLANMYFAQRWLLLEMKREFPLDEALRVLEVQWAALPNSALRGTTIDRPSTTAVSSGQLHLPISNGNTDKSSGDGCTSDPYVGQTNGHSIVAIMANCGEGIVGCGNSISSGSGGHLCLAEPSAVNLFTVPLKESSGYEPRVPKPPSRVPCYAVRDVGLIESLIGEDAAKRSQMSRPSAIEINKTMLQQMPVGFHM</sequence>
<evidence type="ECO:0000256" key="2">
    <source>
        <dbReference type="SAM" id="MobiDB-lite"/>
    </source>
</evidence>
<feature type="compositionally biased region" description="Polar residues" evidence="2">
    <location>
        <begin position="110"/>
        <end position="133"/>
    </location>
</feature>
<accession>A0A3S4ZN59</accession>
<name>A0A3S4ZN59_9PLAT</name>
<keyword evidence="1" id="KW-0343">GTPase activation</keyword>
<dbReference type="PANTHER" id="PTHR22957:SF333">
    <property type="entry name" value="TBC1 DOMAIN FAMILY MEMBER 25"/>
    <property type="match status" value="1"/>
</dbReference>
<dbReference type="InterPro" id="IPR000195">
    <property type="entry name" value="Rab-GAP-TBC_dom"/>
</dbReference>
<protein>
    <recommendedName>
        <fullName evidence="3">Rab-GAP TBC domain-containing protein</fullName>
    </recommendedName>
</protein>
<dbReference type="PANTHER" id="PTHR22957">
    <property type="entry name" value="TBC1 DOMAIN FAMILY MEMBER GTPASE-ACTIVATING PROTEIN"/>
    <property type="match status" value="1"/>
</dbReference>
<dbReference type="Pfam" id="PF00566">
    <property type="entry name" value="RabGAP-TBC"/>
    <property type="match status" value="1"/>
</dbReference>
<dbReference type="PROSITE" id="PS50086">
    <property type="entry name" value="TBC_RABGAP"/>
    <property type="match status" value="1"/>
</dbReference>
<evidence type="ECO:0000259" key="3">
    <source>
        <dbReference type="PROSITE" id="PS50086"/>
    </source>
</evidence>
<evidence type="ECO:0000313" key="5">
    <source>
        <dbReference type="Proteomes" id="UP000784294"/>
    </source>
</evidence>
<dbReference type="GO" id="GO:0005776">
    <property type="term" value="C:autophagosome"/>
    <property type="evidence" value="ECO:0007669"/>
    <property type="project" value="TreeGrafter"/>
</dbReference>